<reference evidence="2 3" key="3">
    <citation type="journal article" date="2008" name="FEMS Microbiol. Ecol.">
        <title>Identification and characterization of genes underlying chitinolysis in Collimonas fungivorans Ter331.</title>
        <authorList>
            <person name="Fritsche K."/>
            <person name="de Boer W."/>
            <person name="Gerards S."/>
            <person name="van den Berg M."/>
            <person name="van Veen J.A."/>
            <person name="Leveau J.H."/>
        </authorList>
    </citation>
    <scope>NUCLEOTIDE SEQUENCE [LARGE SCALE GENOMIC DNA]</scope>
    <source>
        <strain evidence="2 3">Ter331</strain>
    </source>
</reference>
<reference evidence="2 3" key="5">
    <citation type="journal article" date="2011" name="ISME J.">
        <title>Dual transcriptional profiling of a bacterial/fungal confrontation: Collimonas fungivorans versus Aspergillus niger.</title>
        <authorList>
            <person name="Mela F."/>
            <person name="Fritsche K."/>
            <person name="de Boer W."/>
            <person name="van Veen J.A."/>
            <person name="de Graaff L.H."/>
            <person name="van den Berg M."/>
            <person name="Leveau J.H."/>
        </authorList>
    </citation>
    <scope>NUCLEOTIDE SEQUENCE [LARGE SCALE GENOMIC DNA]</scope>
    <source>
        <strain evidence="2 3">Ter331</strain>
    </source>
</reference>
<name>G0AEB0_COLFT</name>
<dbReference type="KEGG" id="cfu:CFU_4219"/>
<reference evidence="3" key="6">
    <citation type="submission" date="2011-05" db="EMBL/GenBank/DDBJ databases">
        <title>Complete sequence of Collimonas fungivorans Ter331.</title>
        <authorList>
            <person name="Leveau J.H."/>
        </authorList>
    </citation>
    <scope>NUCLEOTIDE SEQUENCE [LARGE SCALE GENOMIC DNA]</scope>
    <source>
        <strain evidence="3">Ter331</strain>
    </source>
</reference>
<reference evidence="2 3" key="1">
    <citation type="journal article" date="2004" name="Environ. Microbiol.">
        <title>Phylogeny-function analysis of (meta)genomic libraries: screening for expression of ribosomal RNA genes by large-insert library fluorescent in situ hybridization (LIL-FISH).</title>
        <authorList>
            <person name="Leveau J.H."/>
            <person name="Gerards S."/>
            <person name="de Boer W."/>
            <person name="van Veen J.A."/>
        </authorList>
    </citation>
    <scope>NUCLEOTIDE SEQUENCE [LARGE SCALE GENOMIC DNA]</scope>
    <source>
        <strain evidence="2 3">Ter331</strain>
    </source>
</reference>
<evidence type="ECO:0000313" key="3">
    <source>
        <dbReference type="Proteomes" id="UP000008392"/>
    </source>
</evidence>
<feature type="region of interest" description="Disordered" evidence="1">
    <location>
        <begin position="340"/>
        <end position="366"/>
    </location>
</feature>
<keyword evidence="3" id="KW-1185">Reference proteome</keyword>
<gene>
    <name evidence="2" type="ordered locus">CFU_4219</name>
</gene>
<feature type="compositionally biased region" description="Basic and acidic residues" evidence="1">
    <location>
        <begin position="344"/>
        <end position="355"/>
    </location>
</feature>
<evidence type="ECO:0000256" key="1">
    <source>
        <dbReference type="SAM" id="MobiDB-lite"/>
    </source>
</evidence>
<organism evidence="2 3">
    <name type="scientific">Collimonas fungivorans (strain Ter331)</name>
    <dbReference type="NCBI Taxonomy" id="1005048"/>
    <lineage>
        <taxon>Bacteria</taxon>
        <taxon>Pseudomonadati</taxon>
        <taxon>Pseudomonadota</taxon>
        <taxon>Betaproteobacteria</taxon>
        <taxon>Burkholderiales</taxon>
        <taxon>Oxalobacteraceae</taxon>
        <taxon>Collimonas</taxon>
    </lineage>
</organism>
<proteinExistence type="predicted"/>
<protein>
    <submittedName>
        <fullName evidence="2">Uncharacterized protein</fullName>
    </submittedName>
</protein>
<reference evidence="2 3" key="2">
    <citation type="journal article" date="2006" name="J. Microbiol. Methods">
        <title>Genomic flank-sequencing of plasposon insertion sites for rapid identification of functional genes.</title>
        <authorList>
            <person name="Leveau J.H."/>
            <person name="Gerards S."/>
            <person name="Fritsche K."/>
            <person name="Zondag G."/>
            <person name="van Veen J.A."/>
        </authorList>
    </citation>
    <scope>NUCLEOTIDE SEQUENCE [LARGE SCALE GENOMIC DNA]</scope>
    <source>
        <strain evidence="2 3">Ter331</strain>
    </source>
</reference>
<dbReference type="Proteomes" id="UP000008392">
    <property type="component" value="Chromosome"/>
</dbReference>
<accession>G0AEB0</accession>
<reference evidence="2 3" key="4">
    <citation type="journal article" date="2010" name="Environ. Microbiol.">
        <title>The bacterial genus Collimonas: mycophagy, weathering and other adaptive solutions to life in oligotrophic soil environments.</title>
        <authorList>
            <person name="Leveau J.H."/>
            <person name="Uroz S."/>
            <person name="de Boer W."/>
        </authorList>
    </citation>
    <scope>NUCLEOTIDE SEQUENCE [LARGE SCALE GENOMIC DNA]</scope>
    <source>
        <strain evidence="2 3">Ter331</strain>
    </source>
</reference>
<dbReference type="EMBL" id="CP002745">
    <property type="protein sequence ID" value="AEK64040.1"/>
    <property type="molecule type" value="Genomic_DNA"/>
</dbReference>
<dbReference type="AlphaFoldDB" id="G0AEB0"/>
<evidence type="ECO:0000313" key="2">
    <source>
        <dbReference type="EMBL" id="AEK64040.1"/>
    </source>
</evidence>
<sequence length="394" mass="42607">MRQVLENCESVRWCAAMSPTREMFLGYAHQVFHRARRGAGFRLDPAAETAYRLDIAGGGDQQVLVFAARPFRHELQVEQVVVGKDVPGRQRRRQVILEAHVAERMQLAVQPQHVFLLAEIPGLQVEADVQAVGRSPAPFGIARQQAVRIVEAGDAAIQRESFIAHAYFTGERHAGRFLGGVHRAVHNRPDRQEQRGSLASLEFGLKLELFALHAELVHAAGRIALGRRLVVDPVAETMEAAGAARPVADPGAQARYAVLRKTGDLLALLAVEDIGESSVGPADVDNRDAAQQPRRRQRHILPALVMEAPPQLAAGVRRSQGRPVDDAGLAGITSHARLAVGSDDIGRSRGQGHGDHGKRHRIAKAAGPPAPGLRWIVMLGWLVGRLDGTVSPGG</sequence>
<dbReference type="HOGENOM" id="CLU_699637_0_0_4"/>